<dbReference type="InterPro" id="IPR009057">
    <property type="entry name" value="Homeodomain-like_sf"/>
</dbReference>
<dbReference type="SUPFAM" id="SSF46689">
    <property type="entry name" value="Homeodomain-like"/>
    <property type="match status" value="1"/>
</dbReference>
<reference evidence="6" key="3">
    <citation type="submission" date="2021-08" db="EMBL/GenBank/DDBJ databases">
        <authorList>
            <person name="Tani A."/>
            <person name="Ola A."/>
            <person name="Ogura Y."/>
            <person name="Katsura K."/>
            <person name="Hayashi T."/>
        </authorList>
    </citation>
    <scope>NUCLEOTIDE SEQUENCE</scope>
    <source>
        <strain evidence="6">DSM 22415</strain>
    </source>
</reference>
<organism evidence="7 8">
    <name type="scientific">Methylobacterium dankookense</name>
    <dbReference type="NCBI Taxonomy" id="560405"/>
    <lineage>
        <taxon>Bacteria</taxon>
        <taxon>Pseudomonadati</taxon>
        <taxon>Pseudomonadota</taxon>
        <taxon>Alphaproteobacteria</taxon>
        <taxon>Hyphomicrobiales</taxon>
        <taxon>Methylobacteriaceae</taxon>
        <taxon>Methylobacterium</taxon>
    </lineage>
</organism>
<evidence type="ECO:0000313" key="9">
    <source>
        <dbReference type="Proteomes" id="UP001055303"/>
    </source>
</evidence>
<reference evidence="6" key="2">
    <citation type="journal article" date="2021" name="Front. Microbiol.">
        <title>Comprehensive Comparative Genomics and Phenotyping of Methylobacterium Species.</title>
        <authorList>
            <person name="Alessa O."/>
            <person name="Ogura Y."/>
            <person name="Fujitani Y."/>
            <person name="Takami H."/>
            <person name="Hayashi T."/>
            <person name="Sahin N."/>
            <person name="Tani A."/>
        </authorList>
    </citation>
    <scope>NUCLEOTIDE SEQUENCE</scope>
    <source>
        <strain evidence="6">DSM 22415</strain>
    </source>
</reference>
<dbReference type="EMBL" id="BPQI01000098">
    <property type="protein sequence ID" value="GJD57322.1"/>
    <property type="molecule type" value="Genomic_DNA"/>
</dbReference>
<keyword evidence="3" id="KW-0804">Transcription</keyword>
<evidence type="ECO:0000313" key="7">
    <source>
        <dbReference type="EMBL" id="VUF13230.1"/>
    </source>
</evidence>
<dbReference type="InterPro" id="IPR020449">
    <property type="entry name" value="Tscrpt_reg_AraC-type_HTH"/>
</dbReference>
<keyword evidence="2" id="KW-0238">DNA-binding</keyword>
<evidence type="ECO:0000256" key="4">
    <source>
        <dbReference type="SAM" id="MobiDB-lite"/>
    </source>
</evidence>
<dbReference type="PANTHER" id="PTHR43280">
    <property type="entry name" value="ARAC-FAMILY TRANSCRIPTIONAL REGULATOR"/>
    <property type="match status" value="1"/>
</dbReference>
<dbReference type="Proteomes" id="UP000401717">
    <property type="component" value="Unassembled WGS sequence"/>
</dbReference>
<sequence length="98" mass="10457">MARELAISPRQVHVLFEPTGSSMARTLTALRVAEAHRLLTTAPALSVTEIAFACGFDSIATFYRAFHRAHGMTPGDARSVLRDGPPRVRKACGAPGPA</sequence>
<dbReference type="SMART" id="SM00342">
    <property type="entry name" value="HTH_ARAC"/>
    <property type="match status" value="1"/>
</dbReference>
<gene>
    <name evidence="7" type="primary">rhaR</name>
    <name evidence="6" type="synonym">rhaS_2</name>
    <name evidence="6" type="ORF">IFDJLNFL_3223</name>
    <name evidence="7" type="ORF">MTDSW087_02929</name>
</gene>
<dbReference type="PANTHER" id="PTHR43280:SF31">
    <property type="entry name" value="TRANSCRIPTIONAL REGULATORY PROTEIN"/>
    <property type="match status" value="1"/>
</dbReference>
<evidence type="ECO:0000313" key="6">
    <source>
        <dbReference type="EMBL" id="GJD57322.1"/>
    </source>
</evidence>
<feature type="domain" description="HTH araC/xylS-type" evidence="5">
    <location>
        <begin position="1"/>
        <end position="80"/>
    </location>
</feature>
<dbReference type="GO" id="GO:0043565">
    <property type="term" value="F:sequence-specific DNA binding"/>
    <property type="evidence" value="ECO:0007669"/>
    <property type="project" value="InterPro"/>
</dbReference>
<evidence type="ECO:0000256" key="1">
    <source>
        <dbReference type="ARBA" id="ARBA00023015"/>
    </source>
</evidence>
<evidence type="ECO:0000313" key="8">
    <source>
        <dbReference type="Proteomes" id="UP000401717"/>
    </source>
</evidence>
<evidence type="ECO:0000259" key="5">
    <source>
        <dbReference type="PROSITE" id="PS01124"/>
    </source>
</evidence>
<dbReference type="Gene3D" id="1.10.10.60">
    <property type="entry name" value="Homeodomain-like"/>
    <property type="match status" value="1"/>
</dbReference>
<reference evidence="7 8" key="1">
    <citation type="submission" date="2019-06" db="EMBL/GenBank/DDBJ databases">
        <authorList>
            <person name="Rodrigo-Torres L."/>
            <person name="Arahal R. D."/>
            <person name="Lucena T."/>
        </authorList>
    </citation>
    <scope>NUCLEOTIDE SEQUENCE [LARGE SCALE GENOMIC DNA]</scope>
    <source>
        <strain evidence="7 8">SW08-7</strain>
    </source>
</reference>
<dbReference type="GO" id="GO:0003700">
    <property type="term" value="F:DNA-binding transcription factor activity"/>
    <property type="evidence" value="ECO:0007669"/>
    <property type="project" value="InterPro"/>
</dbReference>
<dbReference type="Proteomes" id="UP001055303">
    <property type="component" value="Unassembled WGS sequence"/>
</dbReference>
<protein>
    <submittedName>
        <fullName evidence="7">HTH-type transcriptional activator RhaR</fullName>
    </submittedName>
    <submittedName>
        <fullName evidence="6">HTH-type transcriptional activator RhaS</fullName>
    </submittedName>
</protein>
<dbReference type="AlphaFoldDB" id="A0A564FZW1"/>
<evidence type="ECO:0000256" key="3">
    <source>
        <dbReference type="ARBA" id="ARBA00023163"/>
    </source>
</evidence>
<dbReference type="EMBL" id="CABFVH010000017">
    <property type="protein sequence ID" value="VUF13230.1"/>
    <property type="molecule type" value="Genomic_DNA"/>
</dbReference>
<feature type="region of interest" description="Disordered" evidence="4">
    <location>
        <begin position="74"/>
        <end position="98"/>
    </location>
</feature>
<dbReference type="PROSITE" id="PS01124">
    <property type="entry name" value="HTH_ARAC_FAMILY_2"/>
    <property type="match status" value="1"/>
</dbReference>
<dbReference type="PRINTS" id="PR00032">
    <property type="entry name" value="HTHARAC"/>
</dbReference>
<keyword evidence="1" id="KW-0805">Transcription regulation</keyword>
<keyword evidence="9" id="KW-1185">Reference proteome</keyword>
<proteinExistence type="predicted"/>
<dbReference type="Pfam" id="PF12833">
    <property type="entry name" value="HTH_18"/>
    <property type="match status" value="1"/>
</dbReference>
<dbReference type="InterPro" id="IPR018060">
    <property type="entry name" value="HTH_AraC"/>
</dbReference>
<accession>A0A564FZW1</accession>
<name>A0A564FZW1_9HYPH</name>
<evidence type="ECO:0000256" key="2">
    <source>
        <dbReference type="ARBA" id="ARBA00023125"/>
    </source>
</evidence>